<dbReference type="SUPFAM" id="SSF46548">
    <property type="entry name" value="alpha-helical ferredoxin"/>
    <property type="match status" value="1"/>
</dbReference>
<dbReference type="EMBL" id="FMWD01000005">
    <property type="protein sequence ID" value="SCZ59104.1"/>
    <property type="molecule type" value="Genomic_DNA"/>
</dbReference>
<accession>A0A1G5QBA4</accession>
<evidence type="ECO:0000256" key="2">
    <source>
        <dbReference type="ARBA" id="ARBA00023004"/>
    </source>
</evidence>
<evidence type="ECO:0000256" key="1">
    <source>
        <dbReference type="ARBA" id="ARBA00022723"/>
    </source>
</evidence>
<keyword evidence="3" id="KW-0411">Iron-sulfur</keyword>
<keyword evidence="1" id="KW-0479">Metal-binding</keyword>
<keyword evidence="2" id="KW-0408">Iron</keyword>
<evidence type="ECO:0000313" key="5">
    <source>
        <dbReference type="EMBL" id="SCZ59104.1"/>
    </source>
</evidence>
<dbReference type="Pfam" id="PF17179">
    <property type="entry name" value="Fer4_22"/>
    <property type="match status" value="1"/>
</dbReference>
<dbReference type="AlphaFoldDB" id="A0A1G5QBA4"/>
<evidence type="ECO:0000313" key="6">
    <source>
        <dbReference type="Proteomes" id="UP000199648"/>
    </source>
</evidence>
<dbReference type="GO" id="GO:0046872">
    <property type="term" value="F:metal ion binding"/>
    <property type="evidence" value="ECO:0007669"/>
    <property type="project" value="UniProtKB-KW"/>
</dbReference>
<keyword evidence="6" id="KW-1185">Reference proteome</keyword>
<organism evidence="5 6">
    <name type="scientific">Thiohalomonas denitrificans</name>
    <dbReference type="NCBI Taxonomy" id="415747"/>
    <lineage>
        <taxon>Bacteria</taxon>
        <taxon>Pseudomonadati</taxon>
        <taxon>Pseudomonadota</taxon>
        <taxon>Gammaproteobacteria</taxon>
        <taxon>Thiohalomonadales</taxon>
        <taxon>Thiohalomonadaceae</taxon>
        <taxon>Thiohalomonas</taxon>
    </lineage>
</organism>
<dbReference type="InterPro" id="IPR009051">
    <property type="entry name" value="Helical_ferredxn"/>
</dbReference>
<dbReference type="PROSITE" id="PS00198">
    <property type="entry name" value="4FE4S_FER_1"/>
    <property type="match status" value="2"/>
</dbReference>
<evidence type="ECO:0000259" key="4">
    <source>
        <dbReference type="Pfam" id="PF17179"/>
    </source>
</evidence>
<dbReference type="InterPro" id="IPR017900">
    <property type="entry name" value="4Fe4S_Fe_S_CS"/>
</dbReference>
<reference evidence="5 6" key="1">
    <citation type="submission" date="2016-10" db="EMBL/GenBank/DDBJ databases">
        <authorList>
            <person name="de Groot N.N."/>
        </authorList>
    </citation>
    <scope>NUCLEOTIDE SEQUENCE [LARGE SCALE GENOMIC DNA]</scope>
    <source>
        <strain evidence="5 6">HLD2</strain>
    </source>
</reference>
<gene>
    <name evidence="5" type="ORF">SAMN03097708_01789</name>
</gene>
<dbReference type="STRING" id="415747.SAMN03097708_01789"/>
<sequence>MDVAFMSKEGLDELISQLADSGYRVFGPTVRAGAVVFDRVDSAAQLPVGLASVQEPGRYRLEESGNVRFFDFVNGHESLKRFTFAAQEKLWSFSADGTFQSGLSESPRTAVIGARACDIAGMKVQDRTFLKGKHSPHTDPYYADRRENLFVVAVNCTRCVATCFCSSQNAGPKAADGFDLSLTELDEGFVVEIGSAAGEAIAAKLDLVPPKGAKERAEEAIEACAQSQVRYIDNDGIYQLLFSNLEHPRWDDVAERCLSCANCVMVCPTCFCHREVEVPSMDGTGSDHVRQWDACFTLEHGSTHGRHLRPEVRQRYRQWLTHKVGAWWEQFETSGCVGCGRCITWCPTGIDLTEEIAAIRAQPGEKAS</sequence>
<dbReference type="Gene3D" id="1.10.1060.10">
    <property type="entry name" value="Alpha-helical ferredoxin"/>
    <property type="match status" value="1"/>
</dbReference>
<feature type="domain" description="4Fe-4S ferredoxin-type" evidence="4">
    <location>
        <begin position="256"/>
        <end position="350"/>
    </location>
</feature>
<dbReference type="GO" id="GO:0051536">
    <property type="term" value="F:iron-sulfur cluster binding"/>
    <property type="evidence" value="ECO:0007669"/>
    <property type="project" value="UniProtKB-KW"/>
</dbReference>
<proteinExistence type="predicted"/>
<name>A0A1G5QBA4_9GAMM</name>
<evidence type="ECO:0000256" key="3">
    <source>
        <dbReference type="ARBA" id="ARBA00023014"/>
    </source>
</evidence>
<dbReference type="PANTHER" id="PTHR40447:SF1">
    <property type="entry name" value="ANAEROBIC SULFITE REDUCTASE SUBUNIT A"/>
    <property type="match status" value="1"/>
</dbReference>
<dbReference type="OrthoDB" id="9795302at2"/>
<dbReference type="PANTHER" id="PTHR40447">
    <property type="entry name" value="ANAEROBIC SULFITE REDUCTASE SUBUNIT A"/>
    <property type="match status" value="1"/>
</dbReference>
<protein>
    <submittedName>
        <fullName evidence="5">4Fe-4S dicluster domain-containing protein</fullName>
    </submittedName>
</protein>
<dbReference type="Proteomes" id="UP000199648">
    <property type="component" value="Unassembled WGS sequence"/>
</dbReference>
<dbReference type="InterPro" id="IPR017896">
    <property type="entry name" value="4Fe4S_Fe-S-bd"/>
</dbReference>